<reference evidence="2 3" key="1">
    <citation type="journal article" date="2019" name="PLoS Biol.">
        <title>Sex chromosomes control vertical transmission of feminizing Wolbachia symbionts in an isopod.</title>
        <authorList>
            <person name="Becking T."/>
            <person name="Chebbi M.A."/>
            <person name="Giraud I."/>
            <person name="Moumen B."/>
            <person name="Laverre T."/>
            <person name="Caubet Y."/>
            <person name="Peccoud J."/>
            <person name="Gilbert C."/>
            <person name="Cordaux R."/>
        </authorList>
    </citation>
    <scope>NUCLEOTIDE SEQUENCE [LARGE SCALE GENOMIC DNA]</scope>
    <source>
        <strain evidence="2">ANa2</strain>
        <tissue evidence="2">Whole body excluding digestive tract and cuticle</tissue>
    </source>
</reference>
<gene>
    <name evidence="2" type="ORF">Anas_06382</name>
</gene>
<name>A0A5N5TJR1_9CRUS</name>
<sequence length="215" mass="23984">MTHLISQSSASTYLDMPISDTDMTSSGGGAWNEEGGGVWREISGDLMQSICLFVYANLLIYTFSLKLITFSFFHEELEKENESPVWVTLKMKSSKWIMVNVEETWTESSIESILRLNSVTPEDAGEISCKAPHATPATATFDVEDKKTPKQHYPGLSKSKLKEEKLQISFPVTSAISGATKRLADNKFVTLCAALLLLFTLTNLALCLHYFRKNL</sequence>
<feature type="transmembrane region" description="Helical" evidence="1">
    <location>
        <begin position="50"/>
        <end position="73"/>
    </location>
</feature>
<dbReference type="AlphaFoldDB" id="A0A5N5TJR1"/>
<dbReference type="EMBL" id="SEYY01000835">
    <property type="protein sequence ID" value="KAB7506404.1"/>
    <property type="molecule type" value="Genomic_DNA"/>
</dbReference>
<protein>
    <recommendedName>
        <fullName evidence="4">Ig-like domain-containing protein</fullName>
    </recommendedName>
</protein>
<comment type="caution">
    <text evidence="2">The sequence shown here is derived from an EMBL/GenBank/DDBJ whole genome shotgun (WGS) entry which is preliminary data.</text>
</comment>
<accession>A0A5N5TJR1</accession>
<feature type="transmembrane region" description="Helical" evidence="1">
    <location>
        <begin position="188"/>
        <end position="211"/>
    </location>
</feature>
<proteinExistence type="predicted"/>
<evidence type="ECO:0000313" key="3">
    <source>
        <dbReference type="Proteomes" id="UP000326759"/>
    </source>
</evidence>
<keyword evidence="1" id="KW-0812">Transmembrane</keyword>
<evidence type="ECO:0000256" key="1">
    <source>
        <dbReference type="SAM" id="Phobius"/>
    </source>
</evidence>
<evidence type="ECO:0008006" key="4">
    <source>
        <dbReference type="Google" id="ProtNLM"/>
    </source>
</evidence>
<keyword evidence="3" id="KW-1185">Reference proteome</keyword>
<keyword evidence="1" id="KW-0472">Membrane</keyword>
<organism evidence="2 3">
    <name type="scientific">Armadillidium nasatum</name>
    <dbReference type="NCBI Taxonomy" id="96803"/>
    <lineage>
        <taxon>Eukaryota</taxon>
        <taxon>Metazoa</taxon>
        <taxon>Ecdysozoa</taxon>
        <taxon>Arthropoda</taxon>
        <taxon>Crustacea</taxon>
        <taxon>Multicrustacea</taxon>
        <taxon>Malacostraca</taxon>
        <taxon>Eumalacostraca</taxon>
        <taxon>Peracarida</taxon>
        <taxon>Isopoda</taxon>
        <taxon>Oniscidea</taxon>
        <taxon>Crinocheta</taxon>
        <taxon>Armadillidiidae</taxon>
        <taxon>Armadillidium</taxon>
    </lineage>
</organism>
<keyword evidence="1" id="KW-1133">Transmembrane helix</keyword>
<dbReference type="Proteomes" id="UP000326759">
    <property type="component" value="Unassembled WGS sequence"/>
</dbReference>
<evidence type="ECO:0000313" key="2">
    <source>
        <dbReference type="EMBL" id="KAB7506404.1"/>
    </source>
</evidence>